<keyword evidence="2" id="KW-1185">Reference proteome</keyword>
<dbReference type="EMBL" id="CP012752">
    <property type="protein sequence ID" value="ALG12168.1"/>
    <property type="molecule type" value="Genomic_DNA"/>
</dbReference>
<dbReference type="Gene3D" id="1.10.260.40">
    <property type="entry name" value="lambda repressor-like DNA-binding domains"/>
    <property type="match status" value="1"/>
</dbReference>
<dbReference type="KEGG" id="kphy:AOZ06_39665"/>
<dbReference type="PANTHER" id="PTHR47691:SF3">
    <property type="entry name" value="HTH-TYPE TRANSCRIPTIONAL REGULATOR RV0890C-RELATED"/>
    <property type="match status" value="1"/>
</dbReference>
<dbReference type="AlphaFoldDB" id="A0A0N9IAP2"/>
<accession>A0A0N9IAP2</accession>
<dbReference type="GO" id="GO:0043531">
    <property type="term" value="F:ADP binding"/>
    <property type="evidence" value="ECO:0007669"/>
    <property type="project" value="InterPro"/>
</dbReference>
<dbReference type="SUPFAM" id="SSF52540">
    <property type="entry name" value="P-loop containing nucleoside triphosphate hydrolases"/>
    <property type="match status" value="1"/>
</dbReference>
<dbReference type="InterPro" id="IPR027417">
    <property type="entry name" value="P-loop_NTPase"/>
</dbReference>
<dbReference type="PANTHER" id="PTHR47691">
    <property type="entry name" value="REGULATOR-RELATED"/>
    <property type="match status" value="1"/>
</dbReference>
<dbReference type="Proteomes" id="UP000063699">
    <property type="component" value="Chromosome"/>
</dbReference>
<sequence length="518" mass="55442">MSARTISLLETGRRDAPRLASARLLAQALSLRDDDRAALLDATTRRVVGFEGEHQRVKPANAGVAPHYNGSFLPRDVPDFVGRAGELDRLVEYAPAASEGVAAVTTIDGMAGVGKSAFAVHAAHMLAEHYPDGQFFYDLHGFSPNRDPVDAATALEALLRMAGLPDGQIPASLDGRSAAWRSMLAGRRILVLLDNVVSPSQILPLLPGTPGSHVIITSRRRLAAVDGATPISLGPLRSAEALALFAAVAGHDRVAGQLDGVAEIVRLFGYLPLAIRIAAARLLHRPTWTVTGLAERMRDGGYRLSELDSEGDRGMVAALTLSGRLLNADQLRLFTLLGLYPGVDFDVHSIAALADIAPRRSEVLLDGLVGDHLLMEPVAGRYVLHELVRDYARTLAMQTESPESRAAAVARLLEHQVSTACAAVELIMPELCGAQAGKPGTRRTTVELRDKNSATSWLDTEYPNLVASANHSGRTGRAKTLASILERLISVTAETTVRCRATRSRGYQGLMPAAAHHR</sequence>
<dbReference type="InterPro" id="IPR010982">
    <property type="entry name" value="Lambda_DNA-bd_dom_sf"/>
</dbReference>
<name>A0A0N9IAP2_9PSEU</name>
<evidence type="ECO:0000313" key="1">
    <source>
        <dbReference type="EMBL" id="ALG12168.1"/>
    </source>
</evidence>
<dbReference type="Gene3D" id="3.40.50.300">
    <property type="entry name" value="P-loop containing nucleotide triphosphate hydrolases"/>
    <property type="match status" value="1"/>
</dbReference>
<protein>
    <submittedName>
        <fullName evidence="1">Uncharacterized protein</fullName>
    </submittedName>
</protein>
<dbReference type="STRING" id="860235.AOZ06_39665"/>
<dbReference type="PRINTS" id="PR00364">
    <property type="entry name" value="DISEASERSIST"/>
</dbReference>
<dbReference type="GO" id="GO:0003677">
    <property type="term" value="F:DNA binding"/>
    <property type="evidence" value="ECO:0007669"/>
    <property type="project" value="InterPro"/>
</dbReference>
<reference evidence="1 2" key="1">
    <citation type="submission" date="2015-07" db="EMBL/GenBank/DDBJ databases">
        <title>Genome sequencing of Kibdelosporangium phytohabitans.</title>
        <authorList>
            <person name="Qin S."/>
            <person name="Xing K."/>
        </authorList>
    </citation>
    <scope>NUCLEOTIDE SEQUENCE [LARGE SCALE GENOMIC DNA]</scope>
    <source>
        <strain evidence="1 2">KLBMP1111</strain>
    </source>
</reference>
<organism evidence="1 2">
    <name type="scientific">Kibdelosporangium phytohabitans</name>
    <dbReference type="NCBI Taxonomy" id="860235"/>
    <lineage>
        <taxon>Bacteria</taxon>
        <taxon>Bacillati</taxon>
        <taxon>Actinomycetota</taxon>
        <taxon>Actinomycetes</taxon>
        <taxon>Pseudonocardiales</taxon>
        <taxon>Pseudonocardiaceae</taxon>
        <taxon>Kibdelosporangium</taxon>
    </lineage>
</organism>
<gene>
    <name evidence="1" type="ORF">AOZ06_39665</name>
</gene>
<evidence type="ECO:0000313" key="2">
    <source>
        <dbReference type="Proteomes" id="UP000063699"/>
    </source>
</evidence>
<proteinExistence type="predicted"/>